<dbReference type="EMBL" id="NIDF01000196">
    <property type="protein sequence ID" value="TYJ51713.1"/>
    <property type="molecule type" value="Genomic_DNA"/>
</dbReference>
<organism evidence="1 2">
    <name type="scientific">Cryptococcus floricola</name>
    <dbReference type="NCBI Taxonomy" id="2591691"/>
    <lineage>
        <taxon>Eukaryota</taxon>
        <taxon>Fungi</taxon>
        <taxon>Dikarya</taxon>
        <taxon>Basidiomycota</taxon>
        <taxon>Agaricomycotina</taxon>
        <taxon>Tremellomycetes</taxon>
        <taxon>Tremellales</taxon>
        <taxon>Cryptococcaceae</taxon>
        <taxon>Cryptococcus</taxon>
    </lineage>
</organism>
<proteinExistence type="predicted"/>
<protein>
    <submittedName>
        <fullName evidence="1">Uncharacterized protein</fullName>
    </submittedName>
</protein>
<evidence type="ECO:0000313" key="2">
    <source>
        <dbReference type="Proteomes" id="UP000322245"/>
    </source>
</evidence>
<comment type="caution">
    <text evidence="1">The sequence shown here is derived from an EMBL/GenBank/DDBJ whole genome shotgun (WGS) entry which is preliminary data.</text>
</comment>
<name>A0A5D3ANQ3_9TREE</name>
<reference evidence="1 2" key="1">
    <citation type="submission" date="2017-05" db="EMBL/GenBank/DDBJ databases">
        <title>The Genome Sequence of Tsuchiyaea wingfieldii DSM 27421.</title>
        <authorList>
            <person name="Cuomo C."/>
            <person name="Passer A."/>
            <person name="Billmyre B."/>
            <person name="Heitman J."/>
        </authorList>
    </citation>
    <scope>NUCLEOTIDE SEQUENCE [LARGE SCALE GENOMIC DNA]</scope>
    <source>
        <strain evidence="1 2">DSM 27421</strain>
    </source>
</reference>
<gene>
    <name evidence="1" type="ORF">B9479_007702</name>
</gene>
<dbReference type="AlphaFoldDB" id="A0A5D3ANQ3"/>
<dbReference type="Proteomes" id="UP000322245">
    <property type="component" value="Unassembled WGS sequence"/>
</dbReference>
<sequence length="309" mass="35106">MFRDYTNRAKDDQQYLLSEAMGHVYASRDSWPFTYHVYSDVKEFMDDGGVLLGPEDLPMEQIEYAHRLARAVKSVKGFDELVEVSSDNIKMAFTTEVVKPLRLVRPPPSYEDDEERSLEDWGVLEPEASVVCQVTDDSPEWIKRNRGAQDSYGRSILKAIGASFNPTSTIELELETTADIFVQHTKTYEHLLFRHAAYTTASQVSFMEDGGHTDESLLLEMEMNGVEADENDPIVDGHLVKAAWLDPSMFDALTGKPPRGQEYYTKRFLEYGDSIKEGLATMRREFEQGSGEVDGLVTTEAREWGTWTQ</sequence>
<keyword evidence="2" id="KW-1185">Reference proteome</keyword>
<evidence type="ECO:0000313" key="1">
    <source>
        <dbReference type="EMBL" id="TYJ51713.1"/>
    </source>
</evidence>
<accession>A0A5D3ANQ3</accession>